<accession>A0A1H0WTE7</accession>
<protein>
    <submittedName>
        <fullName evidence="3">Uncharacterized protein</fullName>
    </submittedName>
</protein>
<keyword evidence="2" id="KW-1133">Transmembrane helix</keyword>
<evidence type="ECO:0000256" key="2">
    <source>
        <dbReference type="SAM" id="Phobius"/>
    </source>
</evidence>
<proteinExistence type="predicted"/>
<feature type="region of interest" description="Disordered" evidence="1">
    <location>
        <begin position="32"/>
        <end position="57"/>
    </location>
</feature>
<keyword evidence="2" id="KW-0812">Transmembrane</keyword>
<dbReference type="Proteomes" id="UP000199497">
    <property type="component" value="Unassembled WGS sequence"/>
</dbReference>
<keyword evidence="4" id="KW-1185">Reference proteome</keyword>
<evidence type="ECO:0000256" key="1">
    <source>
        <dbReference type="SAM" id="MobiDB-lite"/>
    </source>
</evidence>
<feature type="transmembrane region" description="Helical" evidence="2">
    <location>
        <begin position="6"/>
        <end position="29"/>
    </location>
</feature>
<dbReference type="EMBL" id="FNJR01000015">
    <property type="protein sequence ID" value="SDP93902.1"/>
    <property type="molecule type" value="Genomic_DNA"/>
</dbReference>
<reference evidence="4" key="1">
    <citation type="submission" date="2016-10" db="EMBL/GenBank/DDBJ databases">
        <authorList>
            <person name="Varghese N."/>
            <person name="Submissions S."/>
        </authorList>
    </citation>
    <scope>NUCLEOTIDE SEQUENCE [LARGE SCALE GENOMIC DNA]</scope>
    <source>
        <strain evidence="4">DSM 46732</strain>
    </source>
</reference>
<evidence type="ECO:0000313" key="4">
    <source>
        <dbReference type="Proteomes" id="UP000199497"/>
    </source>
</evidence>
<organism evidence="3 4">
    <name type="scientific">Actinopolyspora xinjiangensis</name>
    <dbReference type="NCBI Taxonomy" id="405564"/>
    <lineage>
        <taxon>Bacteria</taxon>
        <taxon>Bacillati</taxon>
        <taxon>Actinomycetota</taxon>
        <taxon>Actinomycetes</taxon>
        <taxon>Actinopolysporales</taxon>
        <taxon>Actinopolysporaceae</taxon>
        <taxon>Actinopolyspora</taxon>
    </lineage>
</organism>
<evidence type="ECO:0000313" key="3">
    <source>
        <dbReference type="EMBL" id="SDP93902.1"/>
    </source>
</evidence>
<dbReference type="RefSeq" id="WP_170837589.1">
    <property type="nucleotide sequence ID" value="NZ_FNJR01000015.1"/>
</dbReference>
<name>A0A1H0WTE7_9ACTN</name>
<keyword evidence="2" id="KW-0472">Membrane</keyword>
<gene>
    <name evidence="3" type="ORF">SAMN04487905_11555</name>
</gene>
<sequence>MPIGVLVEIGATVFVVVTLVITCAVLLAARPPRSSRDATCRHRRSGRPLFPRGSSAG</sequence>
<dbReference type="AlphaFoldDB" id="A0A1H0WTE7"/>